<dbReference type="Proteomes" id="UP000035268">
    <property type="component" value="Chromosome"/>
</dbReference>
<reference evidence="11 12" key="2">
    <citation type="journal article" date="2016" name="ISME J.">
        <title>Characterization of the first cultured representative of Verrucomicrobia subdivision 5 indicates the proposal of a novel phylum.</title>
        <authorList>
            <person name="Spring S."/>
            <person name="Bunk B."/>
            <person name="Sproer C."/>
            <person name="Schumann P."/>
            <person name="Rohde M."/>
            <person name="Tindall B.J."/>
            <person name="Klenk H.P."/>
        </authorList>
    </citation>
    <scope>NUCLEOTIDE SEQUENCE [LARGE SCALE GENOMIC DNA]</scope>
    <source>
        <strain evidence="11 12">L21-Fru-AB</strain>
    </source>
</reference>
<evidence type="ECO:0000256" key="4">
    <source>
        <dbReference type="ARBA" id="ARBA00022630"/>
    </source>
</evidence>
<dbReference type="STRING" id="1307763.L21SP4_01138"/>
<keyword evidence="6" id="KW-0479">Metal-binding</keyword>
<organism evidence="11 12">
    <name type="scientific">Kiritimatiella glycovorans</name>
    <dbReference type="NCBI Taxonomy" id="1307763"/>
    <lineage>
        <taxon>Bacteria</taxon>
        <taxon>Pseudomonadati</taxon>
        <taxon>Kiritimatiellota</taxon>
        <taxon>Kiritimatiellia</taxon>
        <taxon>Kiritimatiellales</taxon>
        <taxon>Kiritimatiellaceae</taxon>
        <taxon>Kiritimatiella</taxon>
    </lineage>
</organism>
<dbReference type="EMBL" id="CP010904">
    <property type="protein sequence ID" value="AKJ64388.1"/>
    <property type="molecule type" value="Genomic_DNA"/>
</dbReference>
<evidence type="ECO:0000256" key="7">
    <source>
        <dbReference type="ARBA" id="ARBA00022827"/>
    </source>
</evidence>
<evidence type="ECO:0000256" key="2">
    <source>
        <dbReference type="ARBA" id="ARBA00011955"/>
    </source>
</evidence>
<sequence length="273" mass="29300">MSTELQPVEIRREAMNTVFAFHAYHDRPAYARHALTAAMEEVAWAEERLSRFLESSDLGRIAAAGTGEVLRVDPITFEVLRVSLKLYEASGGAFDIGCRQRPRIPLTDLIALEEGGLCVRVLADGPVLDAGGIGKGAALDRAAAVLREDWDLENALLCGGTSTILGIGAPPGEAGWRPLVEGAVFPGPVLLRDRAFSASGVNVQGEHIQPEAEIMCRRAWAGAPGAATADGLSTALMLLPREDAIRLLEEDRDWFGFAEYEPGVITPLKEPSS</sequence>
<keyword evidence="12" id="KW-1185">Reference proteome</keyword>
<protein>
    <recommendedName>
        <fullName evidence="3">FAD:protein FMN transferase</fullName>
        <ecNumber evidence="2">2.7.1.180</ecNumber>
    </recommendedName>
    <alternativeName>
        <fullName evidence="9">Flavin transferase</fullName>
    </alternativeName>
</protein>
<evidence type="ECO:0000256" key="1">
    <source>
        <dbReference type="ARBA" id="ARBA00001946"/>
    </source>
</evidence>
<dbReference type="EC" id="2.7.1.180" evidence="2"/>
<keyword evidence="8" id="KW-0460">Magnesium</keyword>
<dbReference type="RefSeq" id="WP_082116556.1">
    <property type="nucleotide sequence ID" value="NZ_CP010904.1"/>
</dbReference>
<proteinExistence type="predicted"/>
<reference evidence="12" key="1">
    <citation type="submission" date="2015-02" db="EMBL/GenBank/DDBJ databases">
        <title>Description and complete genome sequence of the first cultured representative of the subdivision 5 of the Verrucomicrobia phylum.</title>
        <authorList>
            <person name="Spring S."/>
            <person name="Bunk B."/>
            <person name="Sproer C."/>
            <person name="Klenk H.-P."/>
        </authorList>
    </citation>
    <scope>NUCLEOTIDE SEQUENCE [LARGE SCALE GENOMIC DNA]</scope>
    <source>
        <strain evidence="12">L21-Fru-AB</strain>
    </source>
</reference>
<evidence type="ECO:0000256" key="5">
    <source>
        <dbReference type="ARBA" id="ARBA00022679"/>
    </source>
</evidence>
<evidence type="ECO:0000313" key="12">
    <source>
        <dbReference type="Proteomes" id="UP000035268"/>
    </source>
</evidence>
<dbReference type="Gene3D" id="3.10.520.10">
    <property type="entry name" value="ApbE-like domains"/>
    <property type="match status" value="2"/>
</dbReference>
<keyword evidence="7" id="KW-0274">FAD</keyword>
<comment type="cofactor">
    <cofactor evidence="1">
        <name>Mg(2+)</name>
        <dbReference type="ChEBI" id="CHEBI:18420"/>
    </cofactor>
</comment>
<dbReference type="OrthoDB" id="9812112at2"/>
<evidence type="ECO:0000256" key="8">
    <source>
        <dbReference type="ARBA" id="ARBA00022842"/>
    </source>
</evidence>
<dbReference type="GO" id="GO:0046872">
    <property type="term" value="F:metal ion binding"/>
    <property type="evidence" value="ECO:0007669"/>
    <property type="project" value="UniProtKB-KW"/>
</dbReference>
<evidence type="ECO:0000313" key="11">
    <source>
        <dbReference type="EMBL" id="AKJ64388.1"/>
    </source>
</evidence>
<dbReference type="AlphaFoldDB" id="A0A0G3EDJ6"/>
<dbReference type="InterPro" id="IPR024932">
    <property type="entry name" value="ApbE"/>
</dbReference>
<dbReference type="GO" id="GO:0016740">
    <property type="term" value="F:transferase activity"/>
    <property type="evidence" value="ECO:0007669"/>
    <property type="project" value="UniProtKB-KW"/>
</dbReference>
<dbReference type="InterPro" id="IPR003374">
    <property type="entry name" value="ApbE-like_sf"/>
</dbReference>
<keyword evidence="4" id="KW-0285">Flavoprotein</keyword>
<keyword evidence="5" id="KW-0808">Transferase</keyword>
<evidence type="ECO:0000256" key="6">
    <source>
        <dbReference type="ARBA" id="ARBA00022723"/>
    </source>
</evidence>
<dbReference type="PANTHER" id="PTHR30040">
    <property type="entry name" value="THIAMINE BIOSYNTHESIS LIPOPROTEIN APBE"/>
    <property type="match status" value="1"/>
</dbReference>
<accession>A0A0G3EDJ6</accession>
<evidence type="ECO:0000256" key="10">
    <source>
        <dbReference type="ARBA" id="ARBA00048540"/>
    </source>
</evidence>
<dbReference type="PANTHER" id="PTHR30040:SF2">
    <property type="entry name" value="FAD:PROTEIN FMN TRANSFERASE"/>
    <property type="match status" value="1"/>
</dbReference>
<evidence type="ECO:0000256" key="9">
    <source>
        <dbReference type="ARBA" id="ARBA00031306"/>
    </source>
</evidence>
<dbReference type="KEGG" id="vbl:L21SP4_01138"/>
<gene>
    <name evidence="11" type="ORF">L21SP4_01138</name>
</gene>
<name>A0A0G3EDJ6_9BACT</name>
<evidence type="ECO:0000256" key="3">
    <source>
        <dbReference type="ARBA" id="ARBA00016337"/>
    </source>
</evidence>
<dbReference type="Pfam" id="PF02424">
    <property type="entry name" value="ApbE"/>
    <property type="match status" value="1"/>
</dbReference>
<dbReference type="SUPFAM" id="SSF143631">
    <property type="entry name" value="ApbE-like"/>
    <property type="match status" value="1"/>
</dbReference>
<comment type="catalytic activity">
    <reaction evidence="10">
        <text>L-threonyl-[protein] + FAD = FMN-L-threonyl-[protein] + AMP + H(+)</text>
        <dbReference type="Rhea" id="RHEA:36847"/>
        <dbReference type="Rhea" id="RHEA-COMP:11060"/>
        <dbReference type="Rhea" id="RHEA-COMP:11061"/>
        <dbReference type="ChEBI" id="CHEBI:15378"/>
        <dbReference type="ChEBI" id="CHEBI:30013"/>
        <dbReference type="ChEBI" id="CHEBI:57692"/>
        <dbReference type="ChEBI" id="CHEBI:74257"/>
        <dbReference type="ChEBI" id="CHEBI:456215"/>
        <dbReference type="EC" id="2.7.1.180"/>
    </reaction>
</comment>